<evidence type="ECO:0000313" key="1">
    <source>
        <dbReference type="EMBL" id="VGO21301.1"/>
    </source>
</evidence>
<proteinExistence type="predicted"/>
<reference evidence="1 2" key="1">
    <citation type="submission" date="2019-04" db="EMBL/GenBank/DDBJ databases">
        <authorList>
            <person name="Van Vliet M D."/>
        </authorList>
    </citation>
    <scope>NUCLEOTIDE SEQUENCE [LARGE SCALE GENOMIC DNA]</scope>
    <source>
        <strain evidence="1 2">F21</strain>
    </source>
</reference>
<keyword evidence="2" id="KW-1185">Reference proteome</keyword>
<organism evidence="1 2">
    <name type="scientific">Pontiella sulfatireligans</name>
    <dbReference type="NCBI Taxonomy" id="2750658"/>
    <lineage>
        <taxon>Bacteria</taxon>
        <taxon>Pseudomonadati</taxon>
        <taxon>Kiritimatiellota</taxon>
        <taxon>Kiritimatiellia</taxon>
        <taxon>Kiritimatiellales</taxon>
        <taxon>Pontiellaceae</taxon>
        <taxon>Pontiella</taxon>
    </lineage>
</organism>
<protein>
    <recommendedName>
        <fullName evidence="3">Polymerase nucleotidyl transferase domain-containing protein</fullName>
    </recommendedName>
</protein>
<sequence length="325" mass="37265">MAKYTQRGSTALDQCIDGHLRRIAEVAQPHALAGILLGGYGRGEGSPFINPDGTQSPFNDYDLIVVVDKKSKELRRKLNAQETQLTEELGLPVDLCPYISSHLRRCEFSLLNYEMKYGHKVVWGDENILSAMPDYPHSAIPFSEGSRLLLNRGKLLLDIQQRLAEATPLTEEERIRFIKFIHKALLALGDCALLSSSQYDISYHVKKERIQHIGNCPARTSVINGFLNAVELKEWGDFQALENYDIAREFNRVREIFLRFMSWYRAQHAQRECSIPKAIALNLKWNRTLDTNHPRERLYDAILGLLGNNPICSAEKFYQLQRRFS</sequence>
<dbReference type="AlphaFoldDB" id="A0A6C2UPV0"/>
<evidence type="ECO:0008006" key="3">
    <source>
        <dbReference type="Google" id="ProtNLM"/>
    </source>
</evidence>
<name>A0A6C2UPV0_9BACT</name>
<evidence type="ECO:0000313" key="2">
    <source>
        <dbReference type="Proteomes" id="UP000346198"/>
    </source>
</evidence>
<dbReference type="EMBL" id="CAAHFH010000002">
    <property type="protein sequence ID" value="VGO21301.1"/>
    <property type="molecule type" value="Genomic_DNA"/>
</dbReference>
<accession>A0A6C2UPV0</accession>
<gene>
    <name evidence="1" type="ORF">SCARR_03373</name>
</gene>
<dbReference type="Proteomes" id="UP000346198">
    <property type="component" value="Unassembled WGS sequence"/>
</dbReference>